<organism evidence="1 2">
    <name type="scientific">Mauremys mutica</name>
    <name type="common">yellowpond turtle</name>
    <dbReference type="NCBI Taxonomy" id="74926"/>
    <lineage>
        <taxon>Eukaryota</taxon>
        <taxon>Metazoa</taxon>
        <taxon>Chordata</taxon>
        <taxon>Craniata</taxon>
        <taxon>Vertebrata</taxon>
        <taxon>Euteleostomi</taxon>
        <taxon>Archelosauria</taxon>
        <taxon>Testudinata</taxon>
        <taxon>Testudines</taxon>
        <taxon>Cryptodira</taxon>
        <taxon>Durocryptodira</taxon>
        <taxon>Testudinoidea</taxon>
        <taxon>Geoemydidae</taxon>
        <taxon>Geoemydinae</taxon>
        <taxon>Mauremys</taxon>
    </lineage>
</organism>
<reference evidence="1" key="1">
    <citation type="submission" date="2021-09" db="EMBL/GenBank/DDBJ databases">
        <title>The genome of Mauremys mutica provides insights into the evolution of semi-aquatic lifestyle.</title>
        <authorList>
            <person name="Gong S."/>
            <person name="Gao Y."/>
        </authorList>
    </citation>
    <scope>NUCLEOTIDE SEQUENCE</scope>
    <source>
        <strain evidence="1">MM-2020</strain>
        <tissue evidence="1">Muscle</tissue>
    </source>
</reference>
<protein>
    <submittedName>
        <fullName evidence="1">Uncharacterized protein</fullName>
    </submittedName>
</protein>
<keyword evidence="2" id="KW-1185">Reference proteome</keyword>
<evidence type="ECO:0000313" key="1">
    <source>
        <dbReference type="EMBL" id="KAH1172005.1"/>
    </source>
</evidence>
<comment type="caution">
    <text evidence="1">The sequence shown here is derived from an EMBL/GenBank/DDBJ whole genome shotgun (WGS) entry which is preliminary data.</text>
</comment>
<dbReference type="EMBL" id="JAHDVG010000483">
    <property type="protein sequence ID" value="KAH1172005.1"/>
    <property type="molecule type" value="Genomic_DNA"/>
</dbReference>
<proteinExistence type="predicted"/>
<sequence length="129" mass="15303">MTISVKKHWKSAGQKALYIMYDKVIPERENKPELDVQYAEKSQEGYPVFFHLCTTRSGVVDCCKKQQEIPLDQYRLDLTRRDAWRDHTRQGEKRGRDGYTKSVWKPFTAVPEADWDQKNPLKIWLPAWC</sequence>
<dbReference type="Proteomes" id="UP000827986">
    <property type="component" value="Unassembled WGS sequence"/>
</dbReference>
<gene>
    <name evidence="1" type="ORF">KIL84_007623</name>
</gene>
<dbReference type="AlphaFoldDB" id="A0A9D4AX87"/>
<name>A0A9D4AX87_9SAUR</name>
<accession>A0A9D4AX87</accession>
<evidence type="ECO:0000313" key="2">
    <source>
        <dbReference type="Proteomes" id="UP000827986"/>
    </source>
</evidence>